<dbReference type="CDD" id="cd00077">
    <property type="entry name" value="HDc"/>
    <property type="match status" value="1"/>
</dbReference>
<protein>
    <submittedName>
        <fullName evidence="2">Cyclic di-GMP phosphodiesterase response regulator RpfG</fullName>
        <ecNumber evidence="2">3.1.4.52</ecNumber>
    </submittedName>
</protein>
<evidence type="ECO:0000259" key="1">
    <source>
        <dbReference type="PROSITE" id="PS51832"/>
    </source>
</evidence>
<sequence>MIKTRYKIQEYFSKETKIHCNRVEQYTKAMAEELRLSEYDTKMLTVAARYHDIGKYYIPEKILNAPRPLTGLERKVIDMHAYYGYEACMEYGLEKDICELILLHHGTHKYRTLTDEQISDFAKEYFQILMAADIYDALISDRVYRRAMDHDRALDIVAENPEIKRWVFLALEKISLC</sequence>
<dbReference type="InterPro" id="IPR037522">
    <property type="entry name" value="HD_GYP_dom"/>
</dbReference>
<reference evidence="2 3" key="1">
    <citation type="submission" date="2015-09" db="EMBL/GenBank/DDBJ databases">
        <authorList>
            <consortium name="Pathogen Informatics"/>
        </authorList>
    </citation>
    <scope>NUCLEOTIDE SEQUENCE [LARGE SCALE GENOMIC DNA]</scope>
    <source>
        <strain evidence="2 3">2789STDY5834959</strain>
    </source>
</reference>
<dbReference type="Pfam" id="PF13487">
    <property type="entry name" value="HD_5"/>
    <property type="match status" value="1"/>
</dbReference>
<dbReference type="EMBL" id="CYXY01000011">
    <property type="protein sequence ID" value="CUN01691.1"/>
    <property type="molecule type" value="Genomic_DNA"/>
</dbReference>
<dbReference type="InterPro" id="IPR006675">
    <property type="entry name" value="HDIG_dom"/>
</dbReference>
<evidence type="ECO:0000313" key="3">
    <source>
        <dbReference type="Proteomes" id="UP000095553"/>
    </source>
</evidence>
<dbReference type="RefSeq" id="WP_055073000.1">
    <property type="nucleotide sequence ID" value="NZ_CYXY01000011.1"/>
</dbReference>
<dbReference type="NCBIfam" id="TIGR00277">
    <property type="entry name" value="HDIG"/>
    <property type="match status" value="1"/>
</dbReference>
<dbReference type="PANTHER" id="PTHR43155:SF2">
    <property type="entry name" value="CYCLIC DI-GMP PHOSPHODIESTERASE PA4108"/>
    <property type="match status" value="1"/>
</dbReference>
<dbReference type="PROSITE" id="PS51832">
    <property type="entry name" value="HD_GYP"/>
    <property type="match status" value="1"/>
</dbReference>
<dbReference type="GO" id="GO:0071111">
    <property type="term" value="F:cyclic-guanylate-specific phosphodiesterase activity"/>
    <property type="evidence" value="ECO:0007669"/>
    <property type="project" value="UniProtKB-EC"/>
</dbReference>
<dbReference type="SUPFAM" id="SSF109604">
    <property type="entry name" value="HD-domain/PDEase-like"/>
    <property type="match status" value="1"/>
</dbReference>
<keyword evidence="2" id="KW-0378">Hydrolase</keyword>
<accession>A0A173TG68</accession>
<name>A0A173TG68_ANAHA</name>
<organism evidence="2 3">
    <name type="scientific">Anaerostipes hadrus</name>
    <dbReference type="NCBI Taxonomy" id="649756"/>
    <lineage>
        <taxon>Bacteria</taxon>
        <taxon>Bacillati</taxon>
        <taxon>Bacillota</taxon>
        <taxon>Clostridia</taxon>
        <taxon>Lachnospirales</taxon>
        <taxon>Lachnospiraceae</taxon>
        <taxon>Anaerostipes</taxon>
    </lineage>
</organism>
<dbReference type="SMART" id="SM00471">
    <property type="entry name" value="HDc"/>
    <property type="match status" value="1"/>
</dbReference>
<dbReference type="AlphaFoldDB" id="A0A173TG68"/>
<dbReference type="Proteomes" id="UP000095553">
    <property type="component" value="Unassembled WGS sequence"/>
</dbReference>
<evidence type="ECO:0000313" key="2">
    <source>
        <dbReference type="EMBL" id="CUN01691.1"/>
    </source>
</evidence>
<gene>
    <name evidence="2" type="primary">rpfG_1</name>
    <name evidence="2" type="ORF">ERS852571_02002</name>
</gene>
<proteinExistence type="predicted"/>
<dbReference type="InterPro" id="IPR003607">
    <property type="entry name" value="HD/PDEase_dom"/>
</dbReference>
<dbReference type="Gene3D" id="1.10.3210.10">
    <property type="entry name" value="Hypothetical protein af1432"/>
    <property type="match status" value="1"/>
</dbReference>
<dbReference type="EC" id="3.1.4.52" evidence="2"/>
<dbReference type="PANTHER" id="PTHR43155">
    <property type="entry name" value="CYCLIC DI-GMP PHOSPHODIESTERASE PA4108-RELATED"/>
    <property type="match status" value="1"/>
</dbReference>
<feature type="domain" description="HD-GYP" evidence="1">
    <location>
        <begin position="1"/>
        <end position="177"/>
    </location>
</feature>